<dbReference type="InterPro" id="IPR036525">
    <property type="entry name" value="Tubulin/FtsZ_GTPase_sf"/>
</dbReference>
<evidence type="ECO:0000256" key="4">
    <source>
        <dbReference type="ARBA" id="ARBA00023134"/>
    </source>
</evidence>
<dbReference type="InterPro" id="IPR003008">
    <property type="entry name" value="Tubulin_FtsZ_GTPase"/>
</dbReference>
<dbReference type="PANTHER" id="PTHR11588">
    <property type="entry name" value="TUBULIN"/>
    <property type="match status" value="1"/>
</dbReference>
<dbReference type="Pfam" id="PF00091">
    <property type="entry name" value="Tubulin"/>
    <property type="match status" value="1"/>
</dbReference>
<comment type="similarity">
    <text evidence="1 5">Belongs to the tubulin family.</text>
</comment>
<sequence>MVVYFSYLEKFIRLQGYYDDTKDDCLLEESVESVRRQIERIDISPGICLVHSLAGGTGSGFGLRLLEEAQDNLGVRLCLTFSVMPYCYGESPLQAYNILLSLAGLTRIADGIVLLYNDWLLAQVQLNSTSENKTKTTTRVLENVTGINNLAAEQMTNLLAPCSSMDSSESHEEDKNNDAYYLEPWAICQTLTPLCDVKFVRCISSDDRKHITQCNWVHMIEDLQFKLCHCPTHSTWSLNKTSTSAGCQPNNCISALLIYRMRKPSDLVSAQSLVPRKLNFVKNTKKPFPFPSSQDRRL</sequence>
<feature type="domain" description="Tubulin/FtsZ GTPase" evidence="6">
    <location>
        <begin position="24"/>
        <end position="122"/>
    </location>
</feature>
<proteinExistence type="inferred from homology"/>
<evidence type="ECO:0000256" key="2">
    <source>
        <dbReference type="ARBA" id="ARBA00022701"/>
    </source>
</evidence>
<dbReference type="WBParaSite" id="TREG1_17190.5">
    <property type="protein sequence ID" value="TREG1_17190.5"/>
    <property type="gene ID" value="TREG1_17190"/>
</dbReference>
<keyword evidence="2 5" id="KW-0493">Microtubule</keyword>
<evidence type="ECO:0000259" key="6">
    <source>
        <dbReference type="Pfam" id="PF00091"/>
    </source>
</evidence>
<evidence type="ECO:0000313" key="8">
    <source>
        <dbReference type="WBParaSite" id="TREG1_17190.3"/>
    </source>
</evidence>
<dbReference type="GO" id="GO:0007017">
    <property type="term" value="P:microtubule-based process"/>
    <property type="evidence" value="ECO:0007669"/>
    <property type="project" value="InterPro"/>
</dbReference>
<accession>A0AA85JF87</accession>
<protein>
    <recommendedName>
        <fullName evidence="6">Tubulin/FtsZ GTPase domain-containing protein</fullName>
    </recommendedName>
</protein>
<keyword evidence="4 5" id="KW-0342">GTP-binding</keyword>
<dbReference type="PROSITE" id="PS00227">
    <property type="entry name" value="TUBULIN"/>
    <property type="match status" value="1"/>
</dbReference>
<dbReference type="Proteomes" id="UP000050795">
    <property type="component" value="Unassembled WGS sequence"/>
</dbReference>
<evidence type="ECO:0000256" key="1">
    <source>
        <dbReference type="ARBA" id="ARBA00009636"/>
    </source>
</evidence>
<keyword evidence="3 5" id="KW-0547">Nucleotide-binding</keyword>
<name>A0AA85JF87_TRIRE</name>
<organism evidence="7 8">
    <name type="scientific">Trichobilharzia regenti</name>
    <name type="common">Nasal bird schistosome</name>
    <dbReference type="NCBI Taxonomy" id="157069"/>
    <lineage>
        <taxon>Eukaryota</taxon>
        <taxon>Metazoa</taxon>
        <taxon>Spiralia</taxon>
        <taxon>Lophotrochozoa</taxon>
        <taxon>Platyhelminthes</taxon>
        <taxon>Trematoda</taxon>
        <taxon>Digenea</taxon>
        <taxon>Strigeidida</taxon>
        <taxon>Schistosomatoidea</taxon>
        <taxon>Schistosomatidae</taxon>
        <taxon>Trichobilharzia</taxon>
    </lineage>
</organism>
<dbReference type="Gene3D" id="3.40.50.1440">
    <property type="entry name" value="Tubulin/FtsZ, GTPase domain"/>
    <property type="match status" value="1"/>
</dbReference>
<reference evidence="8 9" key="2">
    <citation type="submission" date="2023-11" db="UniProtKB">
        <authorList>
            <consortium name="WormBaseParasite"/>
        </authorList>
    </citation>
    <scope>IDENTIFICATION</scope>
</reference>
<evidence type="ECO:0000256" key="5">
    <source>
        <dbReference type="RuleBase" id="RU000352"/>
    </source>
</evidence>
<dbReference type="GO" id="GO:0005525">
    <property type="term" value="F:GTP binding"/>
    <property type="evidence" value="ECO:0007669"/>
    <property type="project" value="UniProtKB-UniRule"/>
</dbReference>
<keyword evidence="7" id="KW-1185">Reference proteome</keyword>
<dbReference type="AlphaFoldDB" id="A0AA85JF87"/>
<dbReference type="SUPFAM" id="SSF52490">
    <property type="entry name" value="Tubulin nucleotide-binding domain-like"/>
    <property type="match status" value="1"/>
</dbReference>
<dbReference type="PRINTS" id="PR01161">
    <property type="entry name" value="TUBULIN"/>
</dbReference>
<evidence type="ECO:0000313" key="7">
    <source>
        <dbReference type="Proteomes" id="UP000050795"/>
    </source>
</evidence>
<dbReference type="WBParaSite" id="TREG1_17190.3">
    <property type="protein sequence ID" value="TREG1_17190.3"/>
    <property type="gene ID" value="TREG1_17190"/>
</dbReference>
<evidence type="ECO:0000313" key="9">
    <source>
        <dbReference type="WBParaSite" id="TREG1_17190.5"/>
    </source>
</evidence>
<evidence type="ECO:0000256" key="3">
    <source>
        <dbReference type="ARBA" id="ARBA00022741"/>
    </source>
</evidence>
<dbReference type="InterPro" id="IPR000217">
    <property type="entry name" value="Tubulin"/>
</dbReference>
<dbReference type="InterPro" id="IPR017975">
    <property type="entry name" value="Tubulin_CS"/>
</dbReference>
<dbReference type="GO" id="GO:0005874">
    <property type="term" value="C:microtubule"/>
    <property type="evidence" value="ECO:0007669"/>
    <property type="project" value="UniProtKB-KW"/>
</dbReference>
<reference evidence="7" key="1">
    <citation type="submission" date="2022-06" db="EMBL/GenBank/DDBJ databases">
        <authorList>
            <person name="Berger JAMES D."/>
            <person name="Berger JAMES D."/>
        </authorList>
    </citation>
    <scope>NUCLEOTIDE SEQUENCE [LARGE SCALE GENOMIC DNA]</scope>
</reference>